<dbReference type="EC" id="3.1.1.-" evidence="3"/>
<dbReference type="OrthoDB" id="408631at2759"/>
<evidence type="ECO:0000259" key="4">
    <source>
        <dbReference type="Pfam" id="PF00135"/>
    </source>
</evidence>
<dbReference type="RefSeq" id="XP_007765783.1">
    <property type="nucleotide sequence ID" value="XM_007767593.1"/>
</dbReference>
<dbReference type="Gene3D" id="3.40.50.1820">
    <property type="entry name" value="alpha/beta hydrolase"/>
    <property type="match status" value="1"/>
</dbReference>
<dbReference type="PROSITE" id="PS00941">
    <property type="entry name" value="CARBOXYLESTERASE_B_2"/>
    <property type="match status" value="1"/>
</dbReference>
<feature type="domain" description="Carboxylesterase type B" evidence="4">
    <location>
        <begin position="34"/>
        <end position="502"/>
    </location>
</feature>
<sequence>MMVPTLRGRGLLLASLWGTAVIASPSKVTDSSASPAVNLPYAQYQGTYNATSNITSFLGIRYAASPTGDLRWASPQAPAYVAGVQQANANPDMCYQAGYGGNSTAIVPPAGLVTRATTTPGTSEDCLFLNVFTPGSNLPEQPSSTDGLPVLVWIHGGGYDSGYAASFNGEDLMIDSHNQMVVVVIQYRLGLFGFLAGNEVKASGATNAGMLDQQFALQWVQENIGSFGGNAEQVTIWGQSAGAGSVLQHMVAHGGNTQPPLFKYAITSSTFLPSQYNYNDTIPQLIYNDALNYTGCTTASDTLACLRAVDVSTLQTANTNLASSAFYGSYVFVPVVDGEFITERPSVTIAGGKLNGELYMAVGNTHEGNDFVNQNETLTPVDYAAQLFPDLTQAQAEEIALLYSELGTPVEQANYIMGDSIFVCPTYYLLSAYPGRSWKGLFAIPPGLHGEDVIYYFNSTAPSYDNPTFIDAFVQSFMSFSMYGDVNQKFDPMNITPYWYEYEYGYTEMLFNETESGAPVVTPITTDPSLIQRCAYWSTITNNTAQ</sequence>
<dbReference type="EMBL" id="JH711575">
    <property type="protein sequence ID" value="EIW83930.1"/>
    <property type="molecule type" value="Genomic_DNA"/>
</dbReference>
<dbReference type="PROSITE" id="PS00122">
    <property type="entry name" value="CARBOXYLESTERASE_B_1"/>
    <property type="match status" value="1"/>
</dbReference>
<dbReference type="AlphaFoldDB" id="A0A5M3MXU3"/>
<organism evidence="5 6">
    <name type="scientific">Coniophora puteana (strain RWD-64-598)</name>
    <name type="common">Brown rot fungus</name>
    <dbReference type="NCBI Taxonomy" id="741705"/>
    <lineage>
        <taxon>Eukaryota</taxon>
        <taxon>Fungi</taxon>
        <taxon>Dikarya</taxon>
        <taxon>Basidiomycota</taxon>
        <taxon>Agaricomycotina</taxon>
        <taxon>Agaricomycetes</taxon>
        <taxon>Agaricomycetidae</taxon>
        <taxon>Boletales</taxon>
        <taxon>Coniophorineae</taxon>
        <taxon>Coniophoraceae</taxon>
        <taxon>Coniophora</taxon>
    </lineage>
</organism>
<feature type="chain" id="PRO_5024473675" description="Carboxylic ester hydrolase" evidence="3">
    <location>
        <begin position="24"/>
        <end position="546"/>
    </location>
</feature>
<comment type="similarity">
    <text evidence="1 3">Belongs to the type-B carboxylesterase/lipase family.</text>
</comment>
<dbReference type="InterPro" id="IPR019819">
    <property type="entry name" value="Carboxylesterase_B_CS"/>
</dbReference>
<name>A0A5M3MXU3_CONPW</name>
<protein>
    <recommendedName>
        <fullName evidence="3">Carboxylic ester hydrolase</fullName>
        <ecNumber evidence="3">3.1.1.-</ecNumber>
    </recommendedName>
</protein>
<dbReference type="PANTHER" id="PTHR11559">
    <property type="entry name" value="CARBOXYLESTERASE"/>
    <property type="match status" value="1"/>
</dbReference>
<accession>A0A5M3MXU3</accession>
<evidence type="ECO:0000256" key="2">
    <source>
        <dbReference type="ARBA" id="ARBA00022801"/>
    </source>
</evidence>
<proteinExistence type="inferred from homology"/>
<dbReference type="InterPro" id="IPR029058">
    <property type="entry name" value="AB_hydrolase_fold"/>
</dbReference>
<comment type="caution">
    <text evidence="5">The sequence shown here is derived from an EMBL/GenBank/DDBJ whole genome shotgun (WGS) entry which is preliminary data.</text>
</comment>
<feature type="signal peptide" evidence="3">
    <location>
        <begin position="1"/>
        <end position="23"/>
    </location>
</feature>
<dbReference type="OMA" id="YGTWAFL"/>
<evidence type="ECO:0000256" key="3">
    <source>
        <dbReference type="RuleBase" id="RU361235"/>
    </source>
</evidence>
<keyword evidence="3" id="KW-0732">Signal</keyword>
<dbReference type="SUPFAM" id="SSF53474">
    <property type="entry name" value="alpha/beta-Hydrolases"/>
    <property type="match status" value="1"/>
</dbReference>
<reference evidence="6" key="1">
    <citation type="journal article" date="2012" name="Science">
        <title>The Paleozoic origin of enzymatic lignin decomposition reconstructed from 31 fungal genomes.</title>
        <authorList>
            <person name="Floudas D."/>
            <person name="Binder M."/>
            <person name="Riley R."/>
            <person name="Barry K."/>
            <person name="Blanchette R.A."/>
            <person name="Henrissat B."/>
            <person name="Martinez A.T."/>
            <person name="Otillar R."/>
            <person name="Spatafora J.W."/>
            <person name="Yadav J.S."/>
            <person name="Aerts A."/>
            <person name="Benoit I."/>
            <person name="Boyd A."/>
            <person name="Carlson A."/>
            <person name="Copeland A."/>
            <person name="Coutinho P.M."/>
            <person name="de Vries R.P."/>
            <person name="Ferreira P."/>
            <person name="Findley K."/>
            <person name="Foster B."/>
            <person name="Gaskell J."/>
            <person name="Glotzer D."/>
            <person name="Gorecki P."/>
            <person name="Heitman J."/>
            <person name="Hesse C."/>
            <person name="Hori C."/>
            <person name="Igarashi K."/>
            <person name="Jurgens J.A."/>
            <person name="Kallen N."/>
            <person name="Kersten P."/>
            <person name="Kohler A."/>
            <person name="Kuees U."/>
            <person name="Kumar T.K.A."/>
            <person name="Kuo A."/>
            <person name="LaButti K."/>
            <person name="Larrondo L.F."/>
            <person name="Lindquist E."/>
            <person name="Ling A."/>
            <person name="Lombard V."/>
            <person name="Lucas S."/>
            <person name="Lundell T."/>
            <person name="Martin R."/>
            <person name="McLaughlin D.J."/>
            <person name="Morgenstern I."/>
            <person name="Morin E."/>
            <person name="Murat C."/>
            <person name="Nagy L.G."/>
            <person name="Nolan M."/>
            <person name="Ohm R.A."/>
            <person name="Patyshakuliyeva A."/>
            <person name="Rokas A."/>
            <person name="Ruiz-Duenas F.J."/>
            <person name="Sabat G."/>
            <person name="Salamov A."/>
            <person name="Samejima M."/>
            <person name="Schmutz J."/>
            <person name="Slot J.C."/>
            <person name="St John F."/>
            <person name="Stenlid J."/>
            <person name="Sun H."/>
            <person name="Sun S."/>
            <person name="Syed K."/>
            <person name="Tsang A."/>
            <person name="Wiebenga A."/>
            <person name="Young D."/>
            <person name="Pisabarro A."/>
            <person name="Eastwood D.C."/>
            <person name="Martin F."/>
            <person name="Cullen D."/>
            <person name="Grigoriev I.V."/>
            <person name="Hibbett D.S."/>
        </authorList>
    </citation>
    <scope>NUCLEOTIDE SEQUENCE [LARGE SCALE GENOMIC DNA]</scope>
    <source>
        <strain evidence="6">RWD-64-598 SS2</strain>
    </source>
</reference>
<evidence type="ECO:0000313" key="5">
    <source>
        <dbReference type="EMBL" id="EIW83930.1"/>
    </source>
</evidence>
<gene>
    <name evidence="5" type="ORF">CONPUDRAFT_119367</name>
</gene>
<evidence type="ECO:0000256" key="1">
    <source>
        <dbReference type="ARBA" id="ARBA00005964"/>
    </source>
</evidence>
<dbReference type="Proteomes" id="UP000053558">
    <property type="component" value="Unassembled WGS sequence"/>
</dbReference>
<dbReference type="KEGG" id="cput:CONPUDRAFT_119367"/>
<dbReference type="InterPro" id="IPR050309">
    <property type="entry name" value="Type-B_Carboxylest/Lipase"/>
</dbReference>
<dbReference type="Pfam" id="PF00135">
    <property type="entry name" value="COesterase"/>
    <property type="match status" value="1"/>
</dbReference>
<keyword evidence="2 3" id="KW-0378">Hydrolase</keyword>
<keyword evidence="6" id="KW-1185">Reference proteome</keyword>
<dbReference type="InterPro" id="IPR019826">
    <property type="entry name" value="Carboxylesterase_B_AS"/>
</dbReference>
<evidence type="ECO:0000313" key="6">
    <source>
        <dbReference type="Proteomes" id="UP000053558"/>
    </source>
</evidence>
<dbReference type="InterPro" id="IPR002018">
    <property type="entry name" value="CarbesteraseB"/>
</dbReference>
<dbReference type="GO" id="GO:0016787">
    <property type="term" value="F:hydrolase activity"/>
    <property type="evidence" value="ECO:0007669"/>
    <property type="project" value="UniProtKB-KW"/>
</dbReference>
<dbReference type="GeneID" id="19199465"/>